<keyword evidence="3" id="KW-0862">Zinc</keyword>
<dbReference type="Gene3D" id="6.10.140.2220">
    <property type="match status" value="1"/>
</dbReference>
<evidence type="ECO:0000256" key="3">
    <source>
        <dbReference type="ARBA" id="ARBA00022833"/>
    </source>
</evidence>
<keyword evidence="1" id="KW-0479">Metal-binding</keyword>
<comment type="caution">
    <text evidence="6">The sequence shown here is derived from an EMBL/GenBank/DDBJ whole genome shotgun (WGS) entry which is preliminary data.</text>
</comment>
<protein>
    <submittedName>
        <fullName evidence="6">Zinc finger MYND domain-containing protein</fullName>
    </submittedName>
</protein>
<dbReference type="PROSITE" id="PS50865">
    <property type="entry name" value="ZF_MYND_2"/>
    <property type="match status" value="1"/>
</dbReference>
<evidence type="ECO:0000256" key="2">
    <source>
        <dbReference type="ARBA" id="ARBA00022771"/>
    </source>
</evidence>
<dbReference type="SUPFAM" id="SSF144232">
    <property type="entry name" value="HIT/MYND zinc finger-like"/>
    <property type="match status" value="1"/>
</dbReference>
<sequence>MLQHWYELFPEPQSSRKALQHLSPEQINARLAKVPSSWTRLLRELCTADEDDDIADDFLWGLFSALEDGVRDASAKLWQSVWRTGFVLTLAELIDSAFLCGYTRQQIVSECGMCLERVSLMLDVLLACTERIVEDDRPAEVKQLLDIMQGTIIRVFVKLWDVKDPFLISEFLYSERAAGGLMLYDTDLLFRTLVQLGYLTATQLDEHRTINFADSCIPHLFLLVWIWSSDLTTRSDAIANLGLVPRTDSAGTRDAVWARFFAAAAHDCCDSDAIRAAARRDLADEQVADDALAHTAIVALMWHHHVRATGATLHDDAALARACLAAARRQLCRGHDTKADDTALLGVVSATFKNIILGLPLRGNDCYAYLDLLSQYVLLRLDAPEPALPDILTKCLTYALPPLRTRASHTSPRSTALRLHSAGAWRFVGDALARRRVAARGAAWRRFVVAWGALRPLLALPDDRREGGEVPAVAYGALARCAWGACLCSRHAPAHRMRVCSGCGRVAYCGGVCQEMDWKQGGHREVCRGRGGGARA</sequence>
<evidence type="ECO:0000313" key="6">
    <source>
        <dbReference type="EMBL" id="GJE93356.1"/>
    </source>
</evidence>
<name>A0A9P3LFA7_9APHY</name>
<dbReference type="GO" id="GO:0008270">
    <property type="term" value="F:zinc ion binding"/>
    <property type="evidence" value="ECO:0007669"/>
    <property type="project" value="UniProtKB-KW"/>
</dbReference>
<dbReference type="OrthoDB" id="2804494at2759"/>
<evidence type="ECO:0000256" key="1">
    <source>
        <dbReference type="ARBA" id="ARBA00022723"/>
    </source>
</evidence>
<accession>A0A9P3LFA7</accession>
<proteinExistence type="predicted"/>
<organism evidence="6 7">
    <name type="scientific">Phanerochaete sordida</name>
    <dbReference type="NCBI Taxonomy" id="48140"/>
    <lineage>
        <taxon>Eukaryota</taxon>
        <taxon>Fungi</taxon>
        <taxon>Dikarya</taxon>
        <taxon>Basidiomycota</taxon>
        <taxon>Agaricomycotina</taxon>
        <taxon>Agaricomycetes</taxon>
        <taxon>Polyporales</taxon>
        <taxon>Phanerochaetaceae</taxon>
        <taxon>Phanerochaete</taxon>
    </lineage>
</organism>
<keyword evidence="7" id="KW-1185">Reference proteome</keyword>
<keyword evidence="2 4" id="KW-0863">Zinc-finger</keyword>
<reference evidence="6 7" key="1">
    <citation type="submission" date="2021-08" db="EMBL/GenBank/DDBJ databases">
        <title>Draft Genome Sequence of Phanerochaete sordida strain YK-624.</title>
        <authorList>
            <person name="Mori T."/>
            <person name="Dohra H."/>
            <person name="Suzuki T."/>
            <person name="Kawagishi H."/>
            <person name="Hirai H."/>
        </authorList>
    </citation>
    <scope>NUCLEOTIDE SEQUENCE [LARGE SCALE GENOMIC DNA]</scope>
    <source>
        <strain evidence="6 7">YK-624</strain>
    </source>
</reference>
<evidence type="ECO:0000259" key="5">
    <source>
        <dbReference type="PROSITE" id="PS50865"/>
    </source>
</evidence>
<evidence type="ECO:0000313" key="7">
    <source>
        <dbReference type="Proteomes" id="UP000703269"/>
    </source>
</evidence>
<dbReference type="Proteomes" id="UP000703269">
    <property type="component" value="Unassembled WGS sequence"/>
</dbReference>
<dbReference type="InterPro" id="IPR002893">
    <property type="entry name" value="Znf_MYND"/>
</dbReference>
<gene>
    <name evidence="6" type="ORF">PsYK624_095150</name>
</gene>
<feature type="domain" description="MYND-type" evidence="5">
    <location>
        <begin position="485"/>
        <end position="527"/>
    </location>
</feature>
<dbReference type="AlphaFoldDB" id="A0A9P3LFA7"/>
<evidence type="ECO:0000256" key="4">
    <source>
        <dbReference type="PROSITE-ProRule" id="PRU00134"/>
    </source>
</evidence>
<dbReference type="EMBL" id="BPQB01000031">
    <property type="protein sequence ID" value="GJE93356.1"/>
    <property type="molecule type" value="Genomic_DNA"/>
</dbReference>